<proteinExistence type="predicted"/>
<dbReference type="EMBL" id="CAVMJV010000076">
    <property type="protein sequence ID" value="CAK5089284.1"/>
    <property type="molecule type" value="Genomic_DNA"/>
</dbReference>
<evidence type="ECO:0000313" key="1">
    <source>
        <dbReference type="EMBL" id="CAK5089284.1"/>
    </source>
</evidence>
<dbReference type="Proteomes" id="UP001497535">
    <property type="component" value="Unassembled WGS sequence"/>
</dbReference>
<evidence type="ECO:0000313" key="2">
    <source>
        <dbReference type="Proteomes" id="UP001497535"/>
    </source>
</evidence>
<accession>A0ACB1ACN3</accession>
<gene>
    <name evidence="1" type="ORF">MENTE1834_LOCUS36986</name>
</gene>
<name>A0ACB1ACN3_MELEN</name>
<sequence>MFNVVPVGVYPILFETPDSFGFVGYGEAEVICLDGLLTATGNLKLLIKESAIVARNYLTTFVKNQGLGDASNLHFFVHIIPGSFSKDGGSGGAGLVTCMLSRFLELAPLNGITYYLYIRDRKQKKHPPLPKKHPHCRSFEKMVVVEVQD</sequence>
<reference evidence="1" key="1">
    <citation type="submission" date="2023-11" db="EMBL/GenBank/DDBJ databases">
        <authorList>
            <person name="Poullet M."/>
        </authorList>
    </citation>
    <scope>NUCLEOTIDE SEQUENCE</scope>
    <source>
        <strain evidence="1">E1834</strain>
    </source>
</reference>
<keyword evidence="2" id="KW-1185">Reference proteome</keyword>
<comment type="caution">
    <text evidence="1">The sequence shown here is derived from an EMBL/GenBank/DDBJ whole genome shotgun (WGS) entry which is preliminary data.</text>
</comment>
<protein>
    <submittedName>
        <fullName evidence="1">Uncharacterized protein</fullName>
    </submittedName>
</protein>
<organism evidence="1 2">
    <name type="scientific">Meloidogyne enterolobii</name>
    <name type="common">Root-knot nematode worm</name>
    <name type="synonym">Meloidogyne mayaguensis</name>
    <dbReference type="NCBI Taxonomy" id="390850"/>
    <lineage>
        <taxon>Eukaryota</taxon>
        <taxon>Metazoa</taxon>
        <taxon>Ecdysozoa</taxon>
        <taxon>Nematoda</taxon>
        <taxon>Chromadorea</taxon>
        <taxon>Rhabditida</taxon>
        <taxon>Tylenchina</taxon>
        <taxon>Tylenchomorpha</taxon>
        <taxon>Tylenchoidea</taxon>
        <taxon>Meloidogynidae</taxon>
        <taxon>Meloidogyninae</taxon>
        <taxon>Meloidogyne</taxon>
    </lineage>
</organism>